<comment type="caution">
    <text evidence="6">The sequence shown here is derived from an EMBL/GenBank/DDBJ whole genome shotgun (WGS) entry which is preliminary data.</text>
</comment>
<keyword evidence="4" id="KW-0694">RNA-binding</keyword>
<comment type="similarity">
    <text evidence="4">Belongs to the DEAD box helicase family.</text>
</comment>
<dbReference type="PANTHER" id="PTHR24031">
    <property type="entry name" value="RNA HELICASE"/>
    <property type="match status" value="1"/>
</dbReference>
<dbReference type="GO" id="GO:0005524">
    <property type="term" value="F:ATP binding"/>
    <property type="evidence" value="ECO:0007669"/>
    <property type="project" value="UniProtKB-UniRule"/>
</dbReference>
<dbReference type="Pfam" id="PF00270">
    <property type="entry name" value="DEAD"/>
    <property type="match status" value="1"/>
</dbReference>
<name>A0A8S1MYP0_PARPR</name>
<dbReference type="AlphaFoldDB" id="A0A8S1MYP0"/>
<keyword evidence="3 4" id="KW-0067">ATP-binding</keyword>
<organism evidence="6 7">
    <name type="scientific">Paramecium primaurelia</name>
    <dbReference type="NCBI Taxonomy" id="5886"/>
    <lineage>
        <taxon>Eukaryota</taxon>
        <taxon>Sar</taxon>
        <taxon>Alveolata</taxon>
        <taxon>Ciliophora</taxon>
        <taxon>Intramacronucleata</taxon>
        <taxon>Oligohymenophorea</taxon>
        <taxon>Peniculida</taxon>
        <taxon>Parameciidae</taxon>
        <taxon>Paramecium</taxon>
    </lineage>
</organism>
<comment type="function">
    <text evidence="4">RNA helicase.</text>
</comment>
<gene>
    <name evidence="6" type="ORF">PPRIM_AZ9-3.1.T0720029</name>
</gene>
<evidence type="ECO:0000256" key="2">
    <source>
        <dbReference type="ARBA" id="ARBA00022801"/>
    </source>
</evidence>
<dbReference type="GO" id="GO:0003724">
    <property type="term" value="F:RNA helicase activity"/>
    <property type="evidence" value="ECO:0007669"/>
    <property type="project" value="UniProtKB-EC"/>
</dbReference>
<dbReference type="EC" id="3.6.4.13" evidence="4"/>
<evidence type="ECO:0000256" key="1">
    <source>
        <dbReference type="ARBA" id="ARBA00022741"/>
    </source>
</evidence>
<evidence type="ECO:0000256" key="4">
    <source>
        <dbReference type="RuleBase" id="RU365068"/>
    </source>
</evidence>
<dbReference type="InterPro" id="IPR011545">
    <property type="entry name" value="DEAD/DEAH_box_helicase_dom"/>
</dbReference>
<keyword evidence="4" id="KW-0347">Helicase</keyword>
<dbReference type="EMBL" id="CAJJDM010000075">
    <property type="protein sequence ID" value="CAD8084372.1"/>
    <property type="molecule type" value="Genomic_DNA"/>
</dbReference>
<reference evidence="6" key="1">
    <citation type="submission" date="2021-01" db="EMBL/GenBank/DDBJ databases">
        <authorList>
            <consortium name="Genoscope - CEA"/>
            <person name="William W."/>
        </authorList>
    </citation>
    <scope>NUCLEOTIDE SEQUENCE</scope>
</reference>
<keyword evidence="7" id="KW-1185">Reference proteome</keyword>
<proteinExistence type="inferred from homology"/>
<feature type="domain" description="DEAD/DEAH-box helicase" evidence="5">
    <location>
        <begin position="35"/>
        <end position="157"/>
    </location>
</feature>
<sequence>MITQNQWSQFNLKPIIQKIMANEFKFQYLIPVYIASISHIINNNDVSVQTQTGSGNKLIFLVPLFNQFSKQKQLDNQLFGLNNKIYDVEKKFQIVNQVKIVYTIVGTYNKNDINYLNEKGYNILIAKINKLRQLLDMSDQQIDVKTLEYLIFNQVDRQ</sequence>
<dbReference type="GO" id="GO:0016787">
    <property type="term" value="F:hydrolase activity"/>
    <property type="evidence" value="ECO:0007669"/>
    <property type="project" value="UniProtKB-KW"/>
</dbReference>
<accession>A0A8S1MYP0</accession>
<evidence type="ECO:0000256" key="3">
    <source>
        <dbReference type="ARBA" id="ARBA00022840"/>
    </source>
</evidence>
<dbReference type="GO" id="GO:0003723">
    <property type="term" value="F:RNA binding"/>
    <property type="evidence" value="ECO:0007669"/>
    <property type="project" value="UniProtKB-UniRule"/>
</dbReference>
<evidence type="ECO:0000313" key="6">
    <source>
        <dbReference type="EMBL" id="CAD8084372.1"/>
    </source>
</evidence>
<comment type="domain">
    <text evidence="4">The Q motif is unique to and characteristic of the DEAD box family of RNA helicases and controls ATP binding and hydrolysis.</text>
</comment>
<comment type="catalytic activity">
    <reaction evidence="4">
        <text>ATP + H2O = ADP + phosphate + H(+)</text>
        <dbReference type="Rhea" id="RHEA:13065"/>
        <dbReference type="ChEBI" id="CHEBI:15377"/>
        <dbReference type="ChEBI" id="CHEBI:15378"/>
        <dbReference type="ChEBI" id="CHEBI:30616"/>
        <dbReference type="ChEBI" id="CHEBI:43474"/>
        <dbReference type="ChEBI" id="CHEBI:456216"/>
        <dbReference type="EC" id="3.6.4.13"/>
    </reaction>
</comment>
<evidence type="ECO:0000313" key="7">
    <source>
        <dbReference type="Proteomes" id="UP000688137"/>
    </source>
</evidence>
<keyword evidence="2 4" id="KW-0378">Hydrolase</keyword>
<dbReference type="Proteomes" id="UP000688137">
    <property type="component" value="Unassembled WGS sequence"/>
</dbReference>
<evidence type="ECO:0000259" key="5">
    <source>
        <dbReference type="Pfam" id="PF00270"/>
    </source>
</evidence>
<keyword evidence="1 4" id="KW-0547">Nucleotide-binding</keyword>
<protein>
    <recommendedName>
        <fullName evidence="4">ATP-dependent RNA helicase</fullName>
        <ecNumber evidence="4">3.6.4.13</ecNumber>
    </recommendedName>
</protein>